<evidence type="ECO:0000313" key="3">
    <source>
        <dbReference type="Proteomes" id="UP001162060"/>
    </source>
</evidence>
<dbReference type="EMBL" id="CAKLBY020000087">
    <property type="protein sequence ID" value="CAK7925447.1"/>
    <property type="molecule type" value="Genomic_DNA"/>
</dbReference>
<dbReference type="Proteomes" id="UP001162060">
    <property type="component" value="Unassembled WGS sequence"/>
</dbReference>
<name>A0AAV1TW45_9STRA</name>
<proteinExistence type="predicted"/>
<gene>
    <name evidence="2" type="ORF">PM001_LOCUS10597</name>
</gene>
<accession>A0AAV1TW45</accession>
<protein>
    <recommendedName>
        <fullName evidence="4">RxLR effector protein</fullName>
    </recommendedName>
</protein>
<comment type="caution">
    <text evidence="2">The sequence shown here is derived from an EMBL/GenBank/DDBJ whole genome shotgun (WGS) entry which is preliminary data.</text>
</comment>
<evidence type="ECO:0000313" key="2">
    <source>
        <dbReference type="EMBL" id="CAK7925447.1"/>
    </source>
</evidence>
<dbReference type="AlphaFoldDB" id="A0AAV1TW45"/>
<feature type="chain" id="PRO_5043505800" description="RxLR effector protein" evidence="1">
    <location>
        <begin position="20"/>
        <end position="202"/>
    </location>
</feature>
<organism evidence="2 3">
    <name type="scientific">Peronospora matthiolae</name>
    <dbReference type="NCBI Taxonomy" id="2874970"/>
    <lineage>
        <taxon>Eukaryota</taxon>
        <taxon>Sar</taxon>
        <taxon>Stramenopiles</taxon>
        <taxon>Oomycota</taxon>
        <taxon>Peronosporomycetes</taxon>
        <taxon>Peronosporales</taxon>
        <taxon>Peronosporaceae</taxon>
        <taxon>Peronospora</taxon>
    </lineage>
</organism>
<sequence length="202" mass="22750">MVKSFLFLGLGLIVSSGTGTFSAPVAETLTKSTTPHLDQTAQTSADGKRTIRAAVPDNEASSENRAFVDPVARLKGSSNWLNTTLKKWTGVEFVTEKVQNSALKRKLNELFLIHGKKLFDLIERIRKPFRQFKFDRNVKKAERLINKDKKFKAFVDEGITPNAYLVAQETLMKNPKLDAATRKKKVKQIEKYLALHDLLNSS</sequence>
<reference evidence="2" key="1">
    <citation type="submission" date="2024-01" db="EMBL/GenBank/DDBJ databases">
        <authorList>
            <person name="Webb A."/>
        </authorList>
    </citation>
    <scope>NUCLEOTIDE SEQUENCE</scope>
    <source>
        <strain evidence="2">Pm1</strain>
    </source>
</reference>
<feature type="signal peptide" evidence="1">
    <location>
        <begin position="1"/>
        <end position="19"/>
    </location>
</feature>
<evidence type="ECO:0000256" key="1">
    <source>
        <dbReference type="SAM" id="SignalP"/>
    </source>
</evidence>
<evidence type="ECO:0008006" key="4">
    <source>
        <dbReference type="Google" id="ProtNLM"/>
    </source>
</evidence>
<keyword evidence="1" id="KW-0732">Signal</keyword>